<protein>
    <recommendedName>
        <fullName evidence="2">Pyridoxal phosphate homeostasis protein</fullName>
        <shortName evidence="2">PLP homeostasis protein</shortName>
    </recommendedName>
</protein>
<proteinExistence type="inferred from homology"/>
<comment type="function">
    <text evidence="2">Pyridoxal 5'-phosphate (PLP)-binding protein, which is involved in PLP homeostasis.</text>
</comment>
<dbReference type="HAMAP" id="MF_02087">
    <property type="entry name" value="PLP_homeostasis"/>
    <property type="match status" value="1"/>
</dbReference>
<dbReference type="NCBIfam" id="TIGR00044">
    <property type="entry name" value="YggS family pyridoxal phosphate-dependent enzyme"/>
    <property type="match status" value="1"/>
</dbReference>
<dbReference type="EMBL" id="ALQA01000024">
    <property type="protein sequence ID" value="EJZ09167.1"/>
    <property type="molecule type" value="Genomic_DNA"/>
</dbReference>
<dbReference type="PANTHER" id="PTHR10146:SF14">
    <property type="entry name" value="PYRIDOXAL PHOSPHATE HOMEOSTASIS PROTEIN"/>
    <property type="match status" value="1"/>
</dbReference>
<comment type="cofactor">
    <cofactor evidence="3">
        <name>pyridoxal 5'-phosphate</name>
        <dbReference type="ChEBI" id="CHEBI:597326"/>
    </cofactor>
</comment>
<dbReference type="Proteomes" id="UP000006072">
    <property type="component" value="Unassembled WGS sequence"/>
</dbReference>
<comment type="caution">
    <text evidence="7">The sequence shown here is derived from an EMBL/GenBank/DDBJ whole genome shotgun (WGS) entry which is preliminary data.</text>
</comment>
<dbReference type="InterPro" id="IPR011078">
    <property type="entry name" value="PyrdxlP_homeostasis"/>
</dbReference>
<evidence type="ECO:0000256" key="5">
    <source>
        <dbReference type="SAM" id="MobiDB-lite"/>
    </source>
</evidence>
<dbReference type="InterPro" id="IPR001608">
    <property type="entry name" value="Ala_racemase_N"/>
</dbReference>
<evidence type="ECO:0000256" key="4">
    <source>
        <dbReference type="RuleBase" id="RU004514"/>
    </source>
</evidence>
<evidence type="ECO:0000313" key="7">
    <source>
        <dbReference type="EMBL" id="EJZ09167.1"/>
    </source>
</evidence>
<evidence type="ECO:0000313" key="8">
    <source>
        <dbReference type="Proteomes" id="UP000006072"/>
    </source>
</evidence>
<feature type="domain" description="Alanine racemase N-terminal" evidence="6">
    <location>
        <begin position="31"/>
        <end position="240"/>
    </location>
</feature>
<organism evidence="7 8">
    <name type="scientific">Mycolicibacterium vaccae ATCC 25954</name>
    <dbReference type="NCBI Taxonomy" id="1194972"/>
    <lineage>
        <taxon>Bacteria</taxon>
        <taxon>Bacillati</taxon>
        <taxon>Actinomycetota</taxon>
        <taxon>Actinomycetes</taxon>
        <taxon>Mycobacteriales</taxon>
        <taxon>Mycobacteriaceae</taxon>
        <taxon>Mycolicibacterium</taxon>
    </lineage>
</organism>
<gene>
    <name evidence="7" type="ORF">MVAC_13081</name>
</gene>
<keyword evidence="8" id="KW-1185">Reference proteome</keyword>
<dbReference type="Pfam" id="PF01168">
    <property type="entry name" value="Ala_racemase_N"/>
    <property type="match status" value="1"/>
</dbReference>
<evidence type="ECO:0000256" key="2">
    <source>
        <dbReference type="HAMAP-Rule" id="MF_02087"/>
    </source>
</evidence>
<dbReference type="PATRIC" id="fig|1194972.3.peg.2615"/>
<dbReference type="PANTHER" id="PTHR10146">
    <property type="entry name" value="PROLINE SYNTHETASE CO-TRANSCRIBED BACTERIAL HOMOLOG PROTEIN"/>
    <property type="match status" value="1"/>
</dbReference>
<feature type="compositionally biased region" description="Polar residues" evidence="5">
    <location>
        <begin position="250"/>
        <end position="259"/>
    </location>
</feature>
<feature type="region of interest" description="Disordered" evidence="5">
    <location>
        <begin position="240"/>
        <end position="273"/>
    </location>
</feature>
<evidence type="ECO:0000259" key="6">
    <source>
        <dbReference type="Pfam" id="PF01168"/>
    </source>
</evidence>
<dbReference type="AlphaFoldDB" id="K0UPT5"/>
<dbReference type="GO" id="GO:0030170">
    <property type="term" value="F:pyridoxal phosphate binding"/>
    <property type="evidence" value="ECO:0007669"/>
    <property type="project" value="UniProtKB-UniRule"/>
</dbReference>
<evidence type="ECO:0000256" key="1">
    <source>
        <dbReference type="ARBA" id="ARBA00022898"/>
    </source>
</evidence>
<dbReference type="HOGENOM" id="CLU_059988_0_0_11"/>
<comment type="similarity">
    <text evidence="2 4">Belongs to the pyridoxal phosphate-binding protein YggS/PROSC family.</text>
</comment>
<name>K0UPT5_MYCVA</name>
<dbReference type="SUPFAM" id="SSF51419">
    <property type="entry name" value="PLP-binding barrel"/>
    <property type="match status" value="1"/>
</dbReference>
<dbReference type="eggNOG" id="COG0325">
    <property type="taxonomic scope" value="Bacteria"/>
</dbReference>
<evidence type="ECO:0000256" key="3">
    <source>
        <dbReference type="PIRSR" id="PIRSR004848-1"/>
    </source>
</evidence>
<dbReference type="PROSITE" id="PS01211">
    <property type="entry name" value="UPF0001"/>
    <property type="match status" value="1"/>
</dbReference>
<feature type="modified residue" description="N6-(pyridoxal phosphate)lysine" evidence="2 3">
    <location>
        <position position="39"/>
    </location>
</feature>
<accession>K0UPT5</accession>
<reference evidence="7 8" key="1">
    <citation type="journal article" date="2012" name="J. Bacteriol.">
        <title>Complete Genome Sequence of Mycobacterium vaccae Type Strain ATCC 25954.</title>
        <authorList>
            <person name="Ho Y.S."/>
            <person name="Adroub S.A."/>
            <person name="Abadi M."/>
            <person name="Al Alwan B."/>
            <person name="Alkhateeb R."/>
            <person name="Gao G."/>
            <person name="Ragab A."/>
            <person name="Ali S."/>
            <person name="van Soolingen D."/>
            <person name="Bitter W."/>
            <person name="Pain A."/>
            <person name="Abdallah A.M."/>
        </authorList>
    </citation>
    <scope>NUCLEOTIDE SEQUENCE [LARGE SCALE GENOMIC DNA]</scope>
    <source>
        <strain evidence="7 8">ATCC 25954</strain>
    </source>
</reference>
<sequence length="273" mass="28956">MTREEELGRALRGLQDRVARAAETAGRDAGEIELLPVTKFFPATDVVALYRLGCSAFGESRDQEATAKIAEVGELVGGAPLRWHMIGRIQRNKARSVARWAYAAHSVDSSKVIAALDRAAAEALDDGLRTAPLRVFLQISLDGDESRGGVDVAASGRVDDLCGAIDAAPGLEFVGLMAVPPLNSDAGEAFARLEQERDRVQRGYQQRLGLSAGMSGDLETAIRHGSTCVRVGTALLGSRPLTSPEVVTPVTPSSQTPNLPNFPESSPHEGSSQ</sequence>
<dbReference type="InterPro" id="IPR029066">
    <property type="entry name" value="PLP-binding_barrel"/>
</dbReference>
<dbReference type="CDD" id="cd00635">
    <property type="entry name" value="PLPDE_III_YBL036c_like"/>
    <property type="match status" value="1"/>
</dbReference>
<dbReference type="Gene3D" id="3.20.20.10">
    <property type="entry name" value="Alanine racemase"/>
    <property type="match status" value="1"/>
</dbReference>
<keyword evidence="1 2" id="KW-0663">Pyridoxal phosphate</keyword>
<dbReference type="RefSeq" id="WP_003933037.1">
    <property type="nucleotide sequence ID" value="NZ_JH814698.1"/>
</dbReference>
<dbReference type="PIRSF" id="PIRSF004848">
    <property type="entry name" value="YBL036c_PLPDEIII"/>
    <property type="match status" value="1"/>
</dbReference>